<evidence type="ECO:0000313" key="1">
    <source>
        <dbReference type="EMBL" id="SPP29024.1"/>
    </source>
</evidence>
<organism evidence="1 2">
    <name type="scientific">Brochothrix thermosphacta</name>
    <name type="common">Microbacterium thermosphactum</name>
    <dbReference type="NCBI Taxonomy" id="2756"/>
    <lineage>
        <taxon>Bacteria</taxon>
        <taxon>Bacillati</taxon>
        <taxon>Bacillota</taxon>
        <taxon>Bacilli</taxon>
        <taxon>Bacillales</taxon>
        <taxon>Listeriaceae</taxon>
        <taxon>Brochothrix</taxon>
    </lineage>
</organism>
<dbReference type="AlphaFoldDB" id="A0A2X0QKF6"/>
<proteinExistence type="predicted"/>
<gene>
    <name evidence="1" type="ORF">BTBSAS_40048</name>
</gene>
<protein>
    <submittedName>
        <fullName evidence="1">Uncharacterized protein</fullName>
    </submittedName>
</protein>
<name>A0A2X0QKF6_BROTH</name>
<accession>A0A2X0QKF6</accession>
<evidence type="ECO:0000313" key="2">
    <source>
        <dbReference type="Proteomes" id="UP000270190"/>
    </source>
</evidence>
<dbReference type="EMBL" id="OUNC01000034">
    <property type="protein sequence ID" value="SPP29024.1"/>
    <property type="molecule type" value="Genomic_DNA"/>
</dbReference>
<dbReference type="Proteomes" id="UP000270190">
    <property type="component" value="Unassembled WGS sequence"/>
</dbReference>
<sequence>MYSLIEKRRAKNAKEKNSSFASLSIIAAYVSSFKHSRGIRDNSIQIKWFY</sequence>
<reference evidence="2" key="1">
    <citation type="submission" date="2018-04" db="EMBL/GenBank/DDBJ databases">
        <authorList>
            <person name="Illikoud N."/>
        </authorList>
    </citation>
    <scope>NUCLEOTIDE SEQUENCE [LARGE SCALE GENOMIC DNA]</scope>
</reference>